<proteinExistence type="inferred from homology"/>
<dbReference type="GO" id="GO:0016592">
    <property type="term" value="C:mediator complex"/>
    <property type="evidence" value="ECO:0007669"/>
    <property type="project" value="UniProtKB-UniRule"/>
</dbReference>
<dbReference type="Proteomes" id="UP000024533">
    <property type="component" value="Unassembled WGS sequence"/>
</dbReference>
<evidence type="ECO:0000256" key="10">
    <source>
        <dbReference type="ARBA" id="ARBA00032007"/>
    </source>
</evidence>
<dbReference type="Pfam" id="PF08638">
    <property type="entry name" value="Med14"/>
    <property type="match status" value="1"/>
</dbReference>
<keyword evidence="7 11" id="KW-0804">Transcription</keyword>
<dbReference type="PANTHER" id="PTHR12809">
    <property type="entry name" value="MEDIATOR COMPLEX SUBUNIT"/>
    <property type="match status" value="1"/>
</dbReference>
<dbReference type="STRING" id="1215338.A0A059JA19"/>
<accession>A0A059JA19</accession>
<sequence length="1093" mass="121445">MPGIVMDDPSAHGVWRTVGTVNGDNAASDNGTLQHTDTNSHTNGQSNGIKSQSDDMLTAPELPPPEITHITQGFFPLAKGINRVVVQCWNDLLHLLSELGDAHPNHQGGSSSSNASSVKKSQILEFAQAKRAEFIKLLVLSQWGRQAVDVGRLIDLQFFIRQRYDLYNHAIFLAGNIKRDLFKAQMGNPDLETALEALSTGAVSALPALPFLPPGKLSPRDTLKTLRKINKLISIRLITHDSIPEYATYRIHDGRVTFTIPNEIELDLSIAQETRNSQFFFVDLRFIFSPSSALSRGPVRDSLERTINTSLMKSGIVGCCDLLHNLVLSQKIMTCFRQAIELARSHWGNNLRIELLHRTLVIQYWTNRAGPKSWIEIGTRRNKSQRRGRSNQPDIPRLYVRWIRDNKEVSVESTHFEDKIISVETILRRTISRHIHDIFFEVYTKLTASKLYGQGVLFLGLNTSATEPGNCYLDIQLTRRKTMRVTIEPVGGIVALRTVPLSLNRHDVEPDPNKALSVGTYERICRLRCLVAMEEAESHGRVVGWKLIAPANVDMQSLRKVLPVNEIRNISLFQHGDWDPNWLVAFTSSIERDDWWVIQLRDKASATESQPQGPSDGRLIQLQQAHAITGQCGYASNKHRYRSFAKLANSISGMVVAHSNADCLSKLKLCHFPKVEYQVLGVDNEVPATSVCYKASDLPHQLRVASPLSSKGKAIIKDTIYLSYKGINHRTREAIVVATGFFAVPVSHLGMAILASDSNLSFKPRSRKFAIRFLTRTGVPIIEQLFSWLQRLTNTVLALGFIYRKKFAVTSISSSKISFTYPSSSGSLRASISFQYIDTPPPLLLPDNQQAKIKGDKRPLTRLRMSLDLHGKNPHRRIMESLTAILNDPSAGLGFTLELLTLTLPLLEAVETILAESRDRSRAVVRIAARSAKMYHISYPFLQYRFHLTMKQRRQRISWLLRNGTIPSVRMSQVALESELTNKILKVNGDGWRGLGDGAMAEADNPVSLIMVLDNIIKTHVAQQRTQAAANGAGKVMKVDGNQSNAAAASLSNSSGTSQPAAVTATSTTGVLAPNSESDISKQANNGSVITID</sequence>
<organism evidence="14 15">
    <name type="scientific">Trichophyton interdigitale (strain MR816)</name>
    <dbReference type="NCBI Taxonomy" id="1215338"/>
    <lineage>
        <taxon>Eukaryota</taxon>
        <taxon>Fungi</taxon>
        <taxon>Dikarya</taxon>
        <taxon>Ascomycota</taxon>
        <taxon>Pezizomycotina</taxon>
        <taxon>Eurotiomycetes</taxon>
        <taxon>Eurotiomycetidae</taxon>
        <taxon>Onygenales</taxon>
        <taxon>Arthrodermataceae</taxon>
        <taxon>Trichophyton</taxon>
    </lineage>
</organism>
<evidence type="ECO:0000256" key="3">
    <source>
        <dbReference type="ARBA" id="ARBA00011837"/>
    </source>
</evidence>
<evidence type="ECO:0000256" key="7">
    <source>
        <dbReference type="ARBA" id="ARBA00023163"/>
    </source>
</evidence>
<dbReference type="GO" id="GO:0006357">
    <property type="term" value="P:regulation of transcription by RNA polymerase II"/>
    <property type="evidence" value="ECO:0007669"/>
    <property type="project" value="InterPro"/>
</dbReference>
<dbReference type="Pfam" id="PF26204">
    <property type="entry name" value="Med14_fung"/>
    <property type="match status" value="1"/>
</dbReference>
<gene>
    <name evidence="14" type="ORF">H109_03489</name>
</gene>
<protein>
    <recommendedName>
        <fullName evidence="4 11">Mediator of RNA polymerase II transcription subunit 14</fullName>
    </recommendedName>
    <alternativeName>
        <fullName evidence="10 11">Mediator complex subunit 14</fullName>
    </alternativeName>
</protein>
<evidence type="ECO:0000259" key="13">
    <source>
        <dbReference type="Pfam" id="PF08638"/>
    </source>
</evidence>
<evidence type="ECO:0000256" key="9">
    <source>
        <dbReference type="ARBA" id="ARBA00025687"/>
    </source>
</evidence>
<evidence type="ECO:0000313" key="14">
    <source>
        <dbReference type="EMBL" id="KDB24644.1"/>
    </source>
</evidence>
<dbReference type="PANTHER" id="PTHR12809:SF2">
    <property type="entry name" value="MEDIATOR OF RNA POLYMERASE II TRANSCRIPTION SUBUNIT 14"/>
    <property type="match status" value="1"/>
</dbReference>
<evidence type="ECO:0000256" key="11">
    <source>
        <dbReference type="RuleBase" id="RU365082"/>
    </source>
</evidence>
<dbReference type="GO" id="GO:0070847">
    <property type="term" value="C:core mediator complex"/>
    <property type="evidence" value="ECO:0007669"/>
    <property type="project" value="TreeGrafter"/>
</dbReference>
<comment type="similarity">
    <text evidence="2 11">Belongs to the Mediator complex subunit 14 family.</text>
</comment>
<keyword evidence="8 11" id="KW-0539">Nucleus</keyword>
<evidence type="ECO:0000256" key="2">
    <source>
        <dbReference type="ARBA" id="ARBA00007813"/>
    </source>
</evidence>
<dbReference type="GO" id="GO:0003712">
    <property type="term" value="F:transcription coregulator activity"/>
    <property type="evidence" value="ECO:0007669"/>
    <property type="project" value="UniProtKB-UniRule"/>
</dbReference>
<comment type="subunit">
    <text evidence="3 11">Component of the Mediator complex.</text>
</comment>
<feature type="compositionally biased region" description="Polar residues" evidence="12">
    <location>
        <begin position="19"/>
        <end position="55"/>
    </location>
</feature>
<feature type="domain" description="Mediator complex subunit MED14 N-terminal" evidence="13">
    <location>
        <begin position="74"/>
        <end position="271"/>
    </location>
</feature>
<feature type="region of interest" description="Disordered" evidence="12">
    <location>
        <begin position="19"/>
        <end position="61"/>
    </location>
</feature>
<comment type="function">
    <text evidence="9 11">Component of the Mediator complex, a coactivator involved in the regulated transcription of nearly all RNA polymerase II-dependent genes. Mediator functions as a bridge to convey information from gene-specific regulatory proteins to the basal RNA polymerase II transcription machinery. Mediator is recruited to promoters by direct interactions with regulatory proteins and serves as a scaffold for the assembly of a functional preinitiation complex with RNA polymerase II and the general transcription factors.</text>
</comment>
<evidence type="ECO:0000313" key="15">
    <source>
        <dbReference type="Proteomes" id="UP000024533"/>
    </source>
</evidence>
<comment type="caution">
    <text evidence="14">The sequence shown here is derived from an EMBL/GenBank/DDBJ whole genome shotgun (WGS) entry which is preliminary data.</text>
</comment>
<dbReference type="OMA" id="ITQGYIP"/>
<dbReference type="EMBL" id="AOKY01000247">
    <property type="protein sequence ID" value="KDB24644.1"/>
    <property type="molecule type" value="Genomic_DNA"/>
</dbReference>
<evidence type="ECO:0000256" key="8">
    <source>
        <dbReference type="ARBA" id="ARBA00023242"/>
    </source>
</evidence>
<keyword evidence="5 11" id="KW-0805">Transcription regulation</keyword>
<dbReference type="OrthoDB" id="205099at2759"/>
<comment type="subcellular location">
    <subcellularLocation>
        <location evidence="1 11">Nucleus</location>
    </subcellularLocation>
</comment>
<evidence type="ECO:0000256" key="1">
    <source>
        <dbReference type="ARBA" id="ARBA00004123"/>
    </source>
</evidence>
<feature type="compositionally biased region" description="Polar residues" evidence="12">
    <location>
        <begin position="1056"/>
        <end position="1093"/>
    </location>
</feature>
<dbReference type="AlphaFoldDB" id="A0A059JA19"/>
<reference evidence="14 15" key="1">
    <citation type="submission" date="2014-02" db="EMBL/GenBank/DDBJ databases">
        <title>The Genome Sequence of Trichophyton interdigitale MR816.</title>
        <authorList>
            <consortium name="The Broad Institute Genomics Platform"/>
            <person name="Cuomo C.A."/>
            <person name="White T.C."/>
            <person name="Graser Y."/>
            <person name="Martinez-Rossi N."/>
            <person name="Heitman J."/>
            <person name="Young S.K."/>
            <person name="Zeng Q."/>
            <person name="Gargeya S."/>
            <person name="Abouelleil A."/>
            <person name="Alvarado L."/>
            <person name="Chapman S.B."/>
            <person name="Gainer-Dewar J."/>
            <person name="Goldberg J."/>
            <person name="Griggs A."/>
            <person name="Gujja S."/>
            <person name="Hansen M."/>
            <person name="Howarth C."/>
            <person name="Imamovic A."/>
            <person name="Larimer J."/>
            <person name="Martinez D."/>
            <person name="Murphy C."/>
            <person name="Pearson M.D."/>
            <person name="Persinoti G."/>
            <person name="Poon T."/>
            <person name="Priest M."/>
            <person name="Roberts A.D."/>
            <person name="Saif S."/>
            <person name="Shea T.D."/>
            <person name="Sykes S.N."/>
            <person name="Wortman J."/>
            <person name="Nusbaum C."/>
            <person name="Birren B."/>
        </authorList>
    </citation>
    <scope>NUCLEOTIDE SEQUENCE [LARGE SCALE GENOMIC DNA]</scope>
    <source>
        <strain evidence="14 15">MR816</strain>
    </source>
</reference>
<dbReference type="HOGENOM" id="CLU_003573_1_1_1"/>
<keyword evidence="6 11" id="KW-0010">Activator</keyword>
<dbReference type="InterPro" id="IPR055122">
    <property type="entry name" value="Med14_N"/>
</dbReference>
<keyword evidence="15" id="KW-1185">Reference proteome</keyword>
<evidence type="ECO:0000256" key="4">
    <source>
        <dbReference type="ARBA" id="ARBA00019619"/>
    </source>
</evidence>
<feature type="region of interest" description="Disordered" evidence="12">
    <location>
        <begin position="1048"/>
        <end position="1093"/>
    </location>
</feature>
<dbReference type="InterPro" id="IPR013947">
    <property type="entry name" value="Mediator_Med14"/>
</dbReference>
<name>A0A059JA19_TRIIM</name>
<evidence type="ECO:0000256" key="12">
    <source>
        <dbReference type="SAM" id="MobiDB-lite"/>
    </source>
</evidence>
<evidence type="ECO:0000256" key="6">
    <source>
        <dbReference type="ARBA" id="ARBA00023159"/>
    </source>
</evidence>
<evidence type="ECO:0000256" key="5">
    <source>
        <dbReference type="ARBA" id="ARBA00023015"/>
    </source>
</evidence>